<keyword evidence="4" id="KW-0238">DNA-binding</keyword>
<organism evidence="4 5">
    <name type="scientific">Sphaerisporangium rubeum</name>
    <dbReference type="NCBI Taxonomy" id="321317"/>
    <lineage>
        <taxon>Bacteria</taxon>
        <taxon>Bacillati</taxon>
        <taxon>Actinomycetota</taxon>
        <taxon>Actinomycetes</taxon>
        <taxon>Streptosporangiales</taxon>
        <taxon>Streptosporangiaceae</taxon>
        <taxon>Sphaerisporangium</taxon>
    </lineage>
</organism>
<dbReference type="SUPFAM" id="SSF47240">
    <property type="entry name" value="Ferritin-like"/>
    <property type="match status" value="1"/>
</dbReference>
<accession>A0A7X0M7B3</accession>
<dbReference type="InterPro" id="IPR023188">
    <property type="entry name" value="DPS_DNA-bd_CS"/>
</dbReference>
<dbReference type="InterPro" id="IPR002177">
    <property type="entry name" value="DPS_DNA-bd"/>
</dbReference>
<dbReference type="InterPro" id="IPR008331">
    <property type="entry name" value="Ferritin_DPS_dom"/>
</dbReference>
<evidence type="ECO:0000313" key="4">
    <source>
        <dbReference type="EMBL" id="MBB6474618.1"/>
    </source>
</evidence>
<dbReference type="PROSITE" id="PS00818">
    <property type="entry name" value="DPS_1"/>
    <property type="match status" value="1"/>
</dbReference>
<dbReference type="GO" id="GO:0003677">
    <property type="term" value="F:DNA binding"/>
    <property type="evidence" value="ECO:0007669"/>
    <property type="project" value="UniProtKB-KW"/>
</dbReference>
<dbReference type="Pfam" id="PF00210">
    <property type="entry name" value="Ferritin"/>
    <property type="match status" value="1"/>
</dbReference>
<dbReference type="PANTHER" id="PTHR42932:SF2">
    <property type="entry name" value="DNA PROTECTION DURING STARVATION PROTEIN 1"/>
    <property type="match status" value="1"/>
</dbReference>
<comment type="similarity">
    <text evidence="1 2">Belongs to the Dps family.</text>
</comment>
<evidence type="ECO:0000313" key="5">
    <source>
        <dbReference type="Proteomes" id="UP000555564"/>
    </source>
</evidence>
<dbReference type="CDD" id="cd01043">
    <property type="entry name" value="DPS"/>
    <property type="match status" value="1"/>
</dbReference>
<dbReference type="AlphaFoldDB" id="A0A7X0M7B3"/>
<dbReference type="GO" id="GO:0016722">
    <property type="term" value="F:oxidoreductase activity, acting on metal ions"/>
    <property type="evidence" value="ECO:0007669"/>
    <property type="project" value="InterPro"/>
</dbReference>
<dbReference type="PIRSF" id="PIRSF005900">
    <property type="entry name" value="Dps"/>
    <property type="match status" value="1"/>
</dbReference>
<reference evidence="4 5" key="1">
    <citation type="submission" date="2020-08" db="EMBL/GenBank/DDBJ databases">
        <title>Sequencing the genomes of 1000 actinobacteria strains.</title>
        <authorList>
            <person name="Klenk H.-P."/>
        </authorList>
    </citation>
    <scope>NUCLEOTIDE SEQUENCE [LARGE SCALE GENOMIC DNA]</scope>
    <source>
        <strain evidence="4 5">DSM 44936</strain>
    </source>
</reference>
<dbReference type="InterPro" id="IPR009078">
    <property type="entry name" value="Ferritin-like_SF"/>
</dbReference>
<dbReference type="Proteomes" id="UP000555564">
    <property type="component" value="Unassembled WGS sequence"/>
</dbReference>
<feature type="domain" description="Ferritin/DPS" evidence="3">
    <location>
        <begin position="26"/>
        <end position="162"/>
    </location>
</feature>
<name>A0A7X0M7B3_9ACTN</name>
<dbReference type="Gene3D" id="1.20.1260.10">
    <property type="match status" value="1"/>
</dbReference>
<evidence type="ECO:0000256" key="1">
    <source>
        <dbReference type="ARBA" id="ARBA00009497"/>
    </source>
</evidence>
<dbReference type="RefSeq" id="WP_343072771.1">
    <property type="nucleotide sequence ID" value="NZ_BAAALO010000029.1"/>
</dbReference>
<dbReference type="EMBL" id="JACHIU010000001">
    <property type="protein sequence ID" value="MBB6474618.1"/>
    <property type="molecule type" value="Genomic_DNA"/>
</dbReference>
<dbReference type="PRINTS" id="PR01346">
    <property type="entry name" value="HELNAPAPROT"/>
</dbReference>
<protein>
    <submittedName>
        <fullName evidence="4">Starvation-inducible DNA-binding protein</fullName>
    </submittedName>
</protein>
<sequence length="163" mass="17850">MLLGGHILMAQITSPLSGENLTITGEALQGSLTDLLDLALVGKQAHWNLVGRNFRSLHLQLDDIVAIARTRADEVAERAVALGLNPDGRAATVARDTQVQQPEVGYLEDSKMVAVFTDVLGAMVKRMRDRVTATEEADPVTQDLLIAVTQDLEKQHWMIQAQR</sequence>
<dbReference type="GO" id="GO:0008199">
    <property type="term" value="F:ferric iron binding"/>
    <property type="evidence" value="ECO:0007669"/>
    <property type="project" value="InterPro"/>
</dbReference>
<evidence type="ECO:0000256" key="2">
    <source>
        <dbReference type="RuleBase" id="RU003875"/>
    </source>
</evidence>
<dbReference type="PANTHER" id="PTHR42932">
    <property type="entry name" value="GENERAL STRESS PROTEIN 20U"/>
    <property type="match status" value="1"/>
</dbReference>
<comment type="caution">
    <text evidence="4">The sequence shown here is derived from an EMBL/GenBank/DDBJ whole genome shotgun (WGS) entry which is preliminary data.</text>
</comment>
<gene>
    <name evidence="4" type="ORF">BJ992_004049</name>
</gene>
<dbReference type="InterPro" id="IPR012347">
    <property type="entry name" value="Ferritin-like"/>
</dbReference>
<proteinExistence type="inferred from homology"/>
<keyword evidence="5" id="KW-1185">Reference proteome</keyword>
<evidence type="ECO:0000259" key="3">
    <source>
        <dbReference type="Pfam" id="PF00210"/>
    </source>
</evidence>